<evidence type="ECO:0000313" key="2">
    <source>
        <dbReference type="RefSeq" id="XP_022764079.1"/>
    </source>
</evidence>
<dbReference type="AlphaFoldDB" id="A0A6P6AGS1"/>
<name>A0A6P6AGS1_DURZI</name>
<proteinExistence type="predicted"/>
<dbReference type="RefSeq" id="XP_022764080.1">
    <property type="nucleotide sequence ID" value="XM_022908345.1"/>
</dbReference>
<organism evidence="1 3">
    <name type="scientific">Durio zibethinus</name>
    <name type="common">Durian</name>
    <dbReference type="NCBI Taxonomy" id="66656"/>
    <lineage>
        <taxon>Eukaryota</taxon>
        <taxon>Viridiplantae</taxon>
        <taxon>Streptophyta</taxon>
        <taxon>Embryophyta</taxon>
        <taxon>Tracheophyta</taxon>
        <taxon>Spermatophyta</taxon>
        <taxon>Magnoliopsida</taxon>
        <taxon>eudicotyledons</taxon>
        <taxon>Gunneridae</taxon>
        <taxon>Pentapetalae</taxon>
        <taxon>rosids</taxon>
        <taxon>malvids</taxon>
        <taxon>Malvales</taxon>
        <taxon>Malvaceae</taxon>
        <taxon>Helicteroideae</taxon>
        <taxon>Durio</taxon>
    </lineage>
</organism>
<evidence type="ECO:0000313" key="1">
    <source>
        <dbReference type="Proteomes" id="UP000515121"/>
    </source>
</evidence>
<dbReference type="RefSeq" id="XP_022764079.1">
    <property type="nucleotide sequence ID" value="XM_022908344.1"/>
</dbReference>
<evidence type="ECO:0000313" key="3">
    <source>
        <dbReference type="RefSeq" id="XP_022764080.1"/>
    </source>
</evidence>
<keyword evidence="1" id="KW-1185">Reference proteome</keyword>
<dbReference type="GO" id="GO:0005739">
    <property type="term" value="C:mitochondrion"/>
    <property type="evidence" value="ECO:0007669"/>
    <property type="project" value="TreeGrafter"/>
</dbReference>
<dbReference type="GeneID" id="111309298"/>
<dbReference type="PANTHER" id="PTHR33156">
    <property type="entry name" value="OS02G0230000 PROTEIN"/>
    <property type="match status" value="1"/>
</dbReference>
<dbReference type="OrthoDB" id="995206at2759"/>
<dbReference type="KEGG" id="dzi:111309298"/>
<accession>A0A6P6AGS1</accession>
<gene>
    <name evidence="2 3" type="primary">LOC111309298</name>
</gene>
<dbReference type="PANTHER" id="PTHR33156:SF48">
    <property type="entry name" value="PROTEIN NUCLEAR FUSION DEFECTIVE 6, MITOCHONDRIAL"/>
    <property type="match status" value="1"/>
</dbReference>
<reference evidence="2 3" key="1">
    <citation type="submission" date="2025-04" db="UniProtKB">
        <authorList>
            <consortium name="RefSeq"/>
        </authorList>
    </citation>
    <scope>IDENTIFICATION</scope>
    <source>
        <tissue evidence="2 3">Fruit stalk</tissue>
    </source>
</reference>
<dbReference type="Proteomes" id="UP000515121">
    <property type="component" value="Unplaced"/>
</dbReference>
<sequence length="120" mass="13114">MASSAAAARSVIRSSSARNAVSQLYSQAKAAPSPFHVSSKFRLSGRIFRCPVKASVCVESVLPYHTATASALMKSMLSISRRSYVWLPEDSIEVFNELTRNQVEFPKLSYVDGPADDITL</sequence>
<protein>
    <submittedName>
        <fullName evidence="2 3">Protein NUCLEAR FUSION DEFECTIVE 6, chloroplastic/mitochondrial-like isoform X1</fullName>
    </submittedName>
</protein>
<dbReference type="InterPro" id="IPR043459">
    <property type="entry name" value="NFD6/NOXY2-like"/>
</dbReference>